<gene>
    <name evidence="2" type="ORF">ABVT11_12525</name>
</gene>
<feature type="region of interest" description="Disordered" evidence="1">
    <location>
        <begin position="113"/>
        <end position="132"/>
    </location>
</feature>
<proteinExistence type="predicted"/>
<dbReference type="InterPro" id="IPR010260">
    <property type="entry name" value="AlpA"/>
</dbReference>
<sequence length="132" mass="14454">MNALTFLREKDLIGRPGQPGLINFSRSTLWRRVADGSFPPPIKLSPGITAWRHSDVLEWAADPASYHSGSNKPLHRLRRSSPSDICRFKTRSGSSTRCASSGRKLSKYHCTGRRLAPSSKGSTESGRCGLSA</sequence>
<accession>A0ABV2CRW2</accession>
<evidence type="ECO:0000313" key="2">
    <source>
        <dbReference type="EMBL" id="MET1490654.1"/>
    </source>
</evidence>
<comment type="caution">
    <text evidence="2">The sequence shown here is derived from an EMBL/GenBank/DDBJ whole genome shotgun (WGS) entry which is preliminary data.</text>
</comment>
<evidence type="ECO:0000313" key="3">
    <source>
        <dbReference type="Proteomes" id="UP001548590"/>
    </source>
</evidence>
<protein>
    <submittedName>
        <fullName evidence="2">AlpA family phage regulatory protein</fullName>
    </submittedName>
</protein>
<organism evidence="2 3">
    <name type="scientific">Uliginosibacterium paludis</name>
    <dbReference type="NCBI Taxonomy" id="1615952"/>
    <lineage>
        <taxon>Bacteria</taxon>
        <taxon>Pseudomonadati</taxon>
        <taxon>Pseudomonadota</taxon>
        <taxon>Betaproteobacteria</taxon>
        <taxon>Rhodocyclales</taxon>
        <taxon>Zoogloeaceae</taxon>
        <taxon>Uliginosibacterium</taxon>
    </lineage>
</organism>
<dbReference type="Pfam" id="PF05930">
    <property type="entry name" value="Phage_AlpA"/>
    <property type="match status" value="1"/>
</dbReference>
<keyword evidence="3" id="KW-1185">Reference proteome</keyword>
<dbReference type="Proteomes" id="UP001548590">
    <property type="component" value="Unassembled WGS sequence"/>
</dbReference>
<dbReference type="Gene3D" id="1.10.238.160">
    <property type="match status" value="1"/>
</dbReference>
<name>A0ABV2CRW2_9RHOO</name>
<evidence type="ECO:0000256" key="1">
    <source>
        <dbReference type="SAM" id="MobiDB-lite"/>
    </source>
</evidence>
<dbReference type="EMBL" id="JBEWLZ010000006">
    <property type="protein sequence ID" value="MET1490654.1"/>
    <property type="molecule type" value="Genomic_DNA"/>
</dbReference>
<dbReference type="RefSeq" id="WP_345927586.1">
    <property type="nucleotide sequence ID" value="NZ_JBDIVF010000004.1"/>
</dbReference>
<reference evidence="2 3" key="1">
    <citation type="submission" date="2024-07" db="EMBL/GenBank/DDBJ databases">
        <title>Uliginosibacterium paludis KCTC:42655.</title>
        <authorList>
            <person name="Kim M.K."/>
        </authorList>
    </citation>
    <scope>NUCLEOTIDE SEQUENCE [LARGE SCALE GENOMIC DNA]</scope>
    <source>
        <strain evidence="2 3">KCTC 42655</strain>
    </source>
</reference>